<evidence type="ECO:0000256" key="1">
    <source>
        <dbReference type="ARBA" id="ARBA00001966"/>
    </source>
</evidence>
<evidence type="ECO:0000259" key="6">
    <source>
        <dbReference type="Pfam" id="PF04055"/>
    </source>
</evidence>
<evidence type="ECO:0000313" key="7">
    <source>
        <dbReference type="EMBL" id="MDC7960293.1"/>
    </source>
</evidence>
<dbReference type="SUPFAM" id="SSF102114">
    <property type="entry name" value="Radical SAM enzymes"/>
    <property type="match status" value="1"/>
</dbReference>
<dbReference type="InterPro" id="IPR007197">
    <property type="entry name" value="rSAM"/>
</dbReference>
<dbReference type="AlphaFoldDB" id="A0AAW6IP09"/>
<keyword evidence="3" id="KW-0479">Metal-binding</keyword>
<dbReference type="GO" id="GO:0046872">
    <property type="term" value="F:metal ion binding"/>
    <property type="evidence" value="ECO:0007669"/>
    <property type="project" value="UniProtKB-KW"/>
</dbReference>
<evidence type="ECO:0000256" key="4">
    <source>
        <dbReference type="ARBA" id="ARBA00023004"/>
    </source>
</evidence>
<dbReference type="SFLD" id="SFLDG01067">
    <property type="entry name" value="SPASM/twitch_domain_containing"/>
    <property type="match status" value="1"/>
</dbReference>
<dbReference type="SFLD" id="SFLDG01386">
    <property type="entry name" value="main_SPASM_domain-containing"/>
    <property type="match status" value="1"/>
</dbReference>
<dbReference type="PANTHER" id="PTHR43273:SF8">
    <property type="entry name" value="RADICAL SAM DOMAIN PROTEIN"/>
    <property type="match status" value="1"/>
</dbReference>
<feature type="domain" description="Radical SAM core" evidence="6">
    <location>
        <begin position="83"/>
        <end position="262"/>
    </location>
</feature>
<dbReference type="Pfam" id="PF04055">
    <property type="entry name" value="Radical_SAM"/>
    <property type="match status" value="1"/>
</dbReference>
<dbReference type="RefSeq" id="WP_120070986.1">
    <property type="nucleotide sequence ID" value="NZ_JAQQPO010000024.1"/>
</dbReference>
<dbReference type="GO" id="GO:0016491">
    <property type="term" value="F:oxidoreductase activity"/>
    <property type="evidence" value="ECO:0007669"/>
    <property type="project" value="InterPro"/>
</dbReference>
<proteinExistence type="predicted"/>
<dbReference type="SFLD" id="SFLDG01384">
    <property type="entry name" value="thioether_bond_formation_requi"/>
    <property type="match status" value="1"/>
</dbReference>
<dbReference type="CDD" id="cd01335">
    <property type="entry name" value="Radical_SAM"/>
    <property type="match status" value="1"/>
</dbReference>
<evidence type="ECO:0000256" key="3">
    <source>
        <dbReference type="ARBA" id="ARBA00022723"/>
    </source>
</evidence>
<evidence type="ECO:0000313" key="8">
    <source>
        <dbReference type="Proteomes" id="UP001215078"/>
    </source>
</evidence>
<dbReference type="Gene3D" id="3.20.20.70">
    <property type="entry name" value="Aldolase class I"/>
    <property type="match status" value="1"/>
</dbReference>
<comment type="caution">
    <text evidence="7">The sequence shown here is derived from an EMBL/GenBank/DDBJ whole genome shotgun (WGS) entry which is preliminary data.</text>
</comment>
<dbReference type="InterPro" id="IPR058240">
    <property type="entry name" value="rSAM_sf"/>
</dbReference>
<accession>A0AAW6IP09</accession>
<keyword evidence="5" id="KW-0411">Iron-sulfur</keyword>
<gene>
    <name evidence="7" type="ORF">PQ628_18990</name>
</gene>
<dbReference type="InterPro" id="IPR026407">
    <property type="entry name" value="SAM_GG-Bacter"/>
</dbReference>
<keyword evidence="4" id="KW-0408">Iron</keyword>
<sequence>MESIAFQTQHSNYYLYSPSTKTILPLPKDLYDIISNGKNKETETLRQLREYGYIDDFTSSLDACITGNAIQNALINLSQIIFETTTLCNLRCEYCCYSEGYDTFDSRRGVLGNLKFETAKSIIDYLVVLFQREAKSDAPKEPFAISFYGGEPLVNFDVIRQIVEYAKCVEFRNRSLFFTMTTNAMLLSKHADFLSHHNFKMLISLDGNKEHDSYRKTPNGSPSFDIVMKNLMDVESMFPKWFATFRYNAVFSNISDVRNIVEWFKSQLNTTPNFSPVHTPTKDTKNGDRILSMLKTFEIPEDIALEHGLITQNPLFNRILLFSTRLLNNSFNKETDLLIDDNTDNKILPTGTCIPFSKRMFVSYDGKIHPCEKVNRDSPLGFIDNNGCVRIDCNDIASRFMKRITEFSFLCKKCYMQFCCTKCSFCYSNGKCEEFTSKNKFAKLLSEAVSYIESHPNIIEILENNIIIK</sequence>
<evidence type="ECO:0000256" key="5">
    <source>
        <dbReference type="ARBA" id="ARBA00023014"/>
    </source>
</evidence>
<dbReference type="InterPro" id="IPR023867">
    <property type="entry name" value="Sulphatase_maturase_rSAM"/>
</dbReference>
<keyword evidence="2" id="KW-0949">S-adenosyl-L-methionine</keyword>
<dbReference type="SFLD" id="SFLDS00029">
    <property type="entry name" value="Radical_SAM"/>
    <property type="match status" value="1"/>
</dbReference>
<dbReference type="NCBIfam" id="TIGR04148">
    <property type="entry name" value="GG_samocin_CFB"/>
    <property type="match status" value="1"/>
</dbReference>
<evidence type="ECO:0000256" key="2">
    <source>
        <dbReference type="ARBA" id="ARBA00022691"/>
    </source>
</evidence>
<protein>
    <submittedName>
        <fullName evidence="7">Radical SAM peptide maturase</fullName>
    </submittedName>
</protein>
<dbReference type="EMBL" id="JAQQPO010000024">
    <property type="protein sequence ID" value="MDC7960293.1"/>
    <property type="molecule type" value="Genomic_DNA"/>
</dbReference>
<dbReference type="PANTHER" id="PTHR43273">
    <property type="entry name" value="ANAEROBIC SULFATASE-MATURATING ENZYME HOMOLOG ASLB-RELATED"/>
    <property type="match status" value="1"/>
</dbReference>
<dbReference type="Proteomes" id="UP001215078">
    <property type="component" value="Unassembled WGS sequence"/>
</dbReference>
<dbReference type="InterPro" id="IPR013785">
    <property type="entry name" value="Aldolase_TIM"/>
</dbReference>
<name>A0AAW6IP09_BACOV</name>
<organism evidence="7 8">
    <name type="scientific">Bacteroides ovatus</name>
    <dbReference type="NCBI Taxonomy" id="28116"/>
    <lineage>
        <taxon>Bacteria</taxon>
        <taxon>Pseudomonadati</taxon>
        <taxon>Bacteroidota</taxon>
        <taxon>Bacteroidia</taxon>
        <taxon>Bacteroidales</taxon>
        <taxon>Bacteroidaceae</taxon>
        <taxon>Bacteroides</taxon>
    </lineage>
</organism>
<comment type="cofactor">
    <cofactor evidence="1">
        <name>[4Fe-4S] cluster</name>
        <dbReference type="ChEBI" id="CHEBI:49883"/>
    </cofactor>
</comment>
<reference evidence="7" key="1">
    <citation type="submission" date="2022-10" db="EMBL/GenBank/DDBJ databases">
        <title>Human gut microbiome strain richness.</title>
        <authorList>
            <person name="Chen-Liaw A."/>
        </authorList>
    </citation>
    <scope>NUCLEOTIDE SEQUENCE</scope>
    <source>
        <strain evidence="7">RTP21484st1_H8_RTP21484_190118</strain>
    </source>
</reference>
<dbReference type="GO" id="GO:0051536">
    <property type="term" value="F:iron-sulfur cluster binding"/>
    <property type="evidence" value="ECO:0007669"/>
    <property type="project" value="UniProtKB-KW"/>
</dbReference>